<evidence type="ECO:0008006" key="4">
    <source>
        <dbReference type="Google" id="ProtNLM"/>
    </source>
</evidence>
<gene>
    <name evidence="2" type="ORF">IAC42_08230</name>
</gene>
<dbReference type="PANTHER" id="PTHR30189:SF1">
    <property type="entry name" value="LPS-ASSEMBLY PROTEIN LPTD"/>
    <property type="match status" value="1"/>
</dbReference>
<evidence type="ECO:0000256" key="1">
    <source>
        <dbReference type="SAM" id="SignalP"/>
    </source>
</evidence>
<dbReference type="GO" id="GO:0009279">
    <property type="term" value="C:cell outer membrane"/>
    <property type="evidence" value="ECO:0007669"/>
    <property type="project" value="TreeGrafter"/>
</dbReference>
<dbReference type="EMBL" id="JADIMU010000054">
    <property type="protein sequence ID" value="MBO8443721.1"/>
    <property type="molecule type" value="Genomic_DNA"/>
</dbReference>
<reference evidence="2" key="2">
    <citation type="journal article" date="2021" name="PeerJ">
        <title>Extensive microbial diversity within the chicken gut microbiome revealed by metagenomics and culture.</title>
        <authorList>
            <person name="Gilroy R."/>
            <person name="Ravi A."/>
            <person name="Getino M."/>
            <person name="Pursley I."/>
            <person name="Horton D.L."/>
            <person name="Alikhan N.F."/>
            <person name="Baker D."/>
            <person name="Gharbi K."/>
            <person name="Hall N."/>
            <person name="Watson M."/>
            <person name="Adriaenssens E.M."/>
            <person name="Foster-Nyarko E."/>
            <person name="Jarju S."/>
            <person name="Secka A."/>
            <person name="Antonio M."/>
            <person name="Oren A."/>
            <person name="Chaudhuri R.R."/>
            <person name="La Ragione R."/>
            <person name="Hildebrand F."/>
            <person name="Pallen M.J."/>
        </authorList>
    </citation>
    <scope>NUCLEOTIDE SEQUENCE</scope>
    <source>
        <strain evidence="2">11167</strain>
    </source>
</reference>
<dbReference type="Proteomes" id="UP000823633">
    <property type="component" value="Unassembled WGS sequence"/>
</dbReference>
<comment type="caution">
    <text evidence="2">The sequence shown here is derived from an EMBL/GenBank/DDBJ whole genome shotgun (WGS) entry which is preliminary data.</text>
</comment>
<organism evidence="2 3">
    <name type="scientific">Candidatus Aphodenecus pullistercoris</name>
    <dbReference type="NCBI Taxonomy" id="2840669"/>
    <lineage>
        <taxon>Bacteria</taxon>
        <taxon>Pseudomonadati</taxon>
        <taxon>Spirochaetota</taxon>
        <taxon>Spirochaetia</taxon>
        <taxon>Spirochaetales</taxon>
        <taxon>Candidatus Aphodenecus</taxon>
    </lineage>
</organism>
<feature type="chain" id="PRO_5039155068" description="LPS-assembly protein LptD" evidence="1">
    <location>
        <begin position="21"/>
        <end position="1021"/>
    </location>
</feature>
<sequence length="1021" mass="113226">MPRRLLAALLVIVFSTALWASPESRWFIENADEATLVEMAALRGMDTDVDASELRQALLEREDDFSTAVGSLPVEEGGYQLTVLSADGMDLSPEGLVTLSGSVAVEFTLEGDEAGKTLSADHMVLDPASGRVTAYGNVSYRDSAADSGLEQIEADIVSYLYDTGELLVSGGTTTSERTNNEDEEVTFYTTGRLLSYNTGQEGLFFQDGYLTSNPDTAYSSITADSIALLSGGDMFLSDAYLSIGRVPILYLPFFFYPGSRLSINPAFGFNSSRGMFLSTTSEIFGTYPKFSTGDESSFASILRTADSADMVSNGLYYEEGVPAGGIQEWARRTDSYLALLADVYSDAGFLIGLDGQINPVDGMSISSGTSLILNRATSANYDKSFRYYSLNALSLDASYGSLDLSLPLYSDPRVYADYGSRLTSFSIDALFGASQSFPTTGTSSVTSYDAYLTGSLQLPSSMRSDIVSTLRLSSIRANASFDWNSTDRRYDISDITLPSFTFTMSGTLFSLDGGQVESAPAPEKEEVDITDFFLLCDPLLYDLYVVQPATDHLMSFDDYMLSLTYSITERFSNDFQIDNDDMSVYGQEVGSTSQFSLELYAQAGRFFTLRETLTPSWSYSYDGDEESKENDFSLLSTTRASIPVLGISYELSAYLYRFSADEVAGESSFENLFFAFDRENVRRHSISLSQSLGSVDSLGQVTASLSYTLPPLQSSFTPRLSYRVGGFTSALSWSFDEKDEGGYQSADIDFSLGLNLPNVTFSLALGYDSTIWDPADFWAPLDLSSSFSLRTADKAWSITERLVYDAMDDGGRNQIDELSTTISMPWLDLAVNFRTDEDALRLEYFQLSSRIDDLTLYAWKNRIRLSLVLDGRLRYDFLNPYSSSLRIRTGFEFSIAEFLDLTVALTTTNNAFYRYTDSEGNFSFSGMFADLWRSFDFIGDGRSNTQFNMEAFDVELVHYMGDWDLHLRYTASLQSQGRDYTWVPTFAIYLSWKTIPDLKVDQTWEEGRSGWTPSSDSLYGD</sequence>
<feature type="signal peptide" evidence="1">
    <location>
        <begin position="1"/>
        <end position="20"/>
    </location>
</feature>
<protein>
    <recommendedName>
        <fullName evidence="4">LPS-assembly protein LptD</fullName>
    </recommendedName>
</protein>
<dbReference type="InterPro" id="IPR050218">
    <property type="entry name" value="LptD"/>
</dbReference>
<accession>A0A9D9E9B9</accession>
<reference evidence="2" key="1">
    <citation type="submission" date="2020-10" db="EMBL/GenBank/DDBJ databases">
        <authorList>
            <person name="Gilroy R."/>
        </authorList>
    </citation>
    <scope>NUCLEOTIDE SEQUENCE</scope>
    <source>
        <strain evidence="2">11167</strain>
    </source>
</reference>
<proteinExistence type="predicted"/>
<dbReference type="AlphaFoldDB" id="A0A9D9E9B9"/>
<keyword evidence="1" id="KW-0732">Signal</keyword>
<evidence type="ECO:0000313" key="2">
    <source>
        <dbReference type="EMBL" id="MBO8443721.1"/>
    </source>
</evidence>
<dbReference type="PANTHER" id="PTHR30189">
    <property type="entry name" value="LPS-ASSEMBLY PROTEIN"/>
    <property type="match status" value="1"/>
</dbReference>
<name>A0A9D9E9B9_9SPIR</name>
<dbReference type="GO" id="GO:1990351">
    <property type="term" value="C:transporter complex"/>
    <property type="evidence" value="ECO:0007669"/>
    <property type="project" value="TreeGrafter"/>
</dbReference>
<evidence type="ECO:0000313" key="3">
    <source>
        <dbReference type="Proteomes" id="UP000823633"/>
    </source>
</evidence>